<feature type="compositionally biased region" description="Basic and acidic residues" evidence="1">
    <location>
        <begin position="1"/>
        <end position="16"/>
    </location>
</feature>
<gene>
    <name evidence="2" type="ORF">GUITHDRAFT_103912</name>
</gene>
<dbReference type="RefSeq" id="XP_005837079.1">
    <property type="nucleotide sequence ID" value="XM_005837022.1"/>
</dbReference>
<dbReference type="EnsemblProtists" id="EKX50099">
    <property type="protein sequence ID" value="EKX50099"/>
    <property type="gene ID" value="GUITHDRAFT_103912"/>
</dbReference>
<dbReference type="KEGG" id="gtt:GUITHDRAFT_103912"/>
<accession>L1JP86</accession>
<dbReference type="AlphaFoldDB" id="L1JP86"/>
<feature type="compositionally biased region" description="Polar residues" evidence="1">
    <location>
        <begin position="26"/>
        <end position="36"/>
    </location>
</feature>
<dbReference type="GeneID" id="17306975"/>
<reference evidence="2 4" key="1">
    <citation type="journal article" date="2012" name="Nature">
        <title>Algal genomes reveal evolutionary mosaicism and the fate of nucleomorphs.</title>
        <authorList>
            <consortium name="DOE Joint Genome Institute"/>
            <person name="Curtis B.A."/>
            <person name="Tanifuji G."/>
            <person name="Burki F."/>
            <person name="Gruber A."/>
            <person name="Irimia M."/>
            <person name="Maruyama S."/>
            <person name="Arias M.C."/>
            <person name="Ball S.G."/>
            <person name="Gile G.H."/>
            <person name="Hirakawa Y."/>
            <person name="Hopkins J.F."/>
            <person name="Kuo A."/>
            <person name="Rensing S.A."/>
            <person name="Schmutz J."/>
            <person name="Symeonidi A."/>
            <person name="Elias M."/>
            <person name="Eveleigh R.J."/>
            <person name="Herman E.K."/>
            <person name="Klute M.J."/>
            <person name="Nakayama T."/>
            <person name="Obornik M."/>
            <person name="Reyes-Prieto A."/>
            <person name="Armbrust E.V."/>
            <person name="Aves S.J."/>
            <person name="Beiko R.G."/>
            <person name="Coutinho P."/>
            <person name="Dacks J.B."/>
            <person name="Durnford D.G."/>
            <person name="Fast N.M."/>
            <person name="Green B.R."/>
            <person name="Grisdale C.J."/>
            <person name="Hempel F."/>
            <person name="Henrissat B."/>
            <person name="Hoppner M.P."/>
            <person name="Ishida K."/>
            <person name="Kim E."/>
            <person name="Koreny L."/>
            <person name="Kroth P.G."/>
            <person name="Liu Y."/>
            <person name="Malik S.B."/>
            <person name="Maier U.G."/>
            <person name="McRose D."/>
            <person name="Mock T."/>
            <person name="Neilson J.A."/>
            <person name="Onodera N.T."/>
            <person name="Poole A.M."/>
            <person name="Pritham E.J."/>
            <person name="Richards T.A."/>
            <person name="Rocap G."/>
            <person name="Roy S.W."/>
            <person name="Sarai C."/>
            <person name="Schaack S."/>
            <person name="Shirato S."/>
            <person name="Slamovits C.H."/>
            <person name="Spencer D.F."/>
            <person name="Suzuki S."/>
            <person name="Worden A.Z."/>
            <person name="Zauner S."/>
            <person name="Barry K."/>
            <person name="Bell C."/>
            <person name="Bharti A.K."/>
            <person name="Crow J.A."/>
            <person name="Grimwood J."/>
            <person name="Kramer R."/>
            <person name="Lindquist E."/>
            <person name="Lucas S."/>
            <person name="Salamov A."/>
            <person name="McFadden G.I."/>
            <person name="Lane C.E."/>
            <person name="Keeling P.J."/>
            <person name="Gray M.W."/>
            <person name="Grigoriev I.V."/>
            <person name="Archibald J.M."/>
        </authorList>
    </citation>
    <scope>NUCLEOTIDE SEQUENCE</scope>
    <source>
        <strain evidence="2 4">CCMP2712</strain>
    </source>
</reference>
<organism evidence="2">
    <name type="scientific">Guillardia theta (strain CCMP2712)</name>
    <name type="common">Cryptophyte</name>
    <dbReference type="NCBI Taxonomy" id="905079"/>
    <lineage>
        <taxon>Eukaryota</taxon>
        <taxon>Cryptophyceae</taxon>
        <taxon>Pyrenomonadales</taxon>
        <taxon>Geminigeraceae</taxon>
        <taxon>Guillardia</taxon>
    </lineage>
</organism>
<feature type="region of interest" description="Disordered" evidence="1">
    <location>
        <begin position="1"/>
        <end position="36"/>
    </location>
</feature>
<dbReference type="EMBL" id="JH992979">
    <property type="protein sequence ID" value="EKX50099.1"/>
    <property type="molecule type" value="Genomic_DNA"/>
</dbReference>
<evidence type="ECO:0000256" key="1">
    <source>
        <dbReference type="SAM" id="MobiDB-lite"/>
    </source>
</evidence>
<reference evidence="4" key="2">
    <citation type="submission" date="2012-11" db="EMBL/GenBank/DDBJ databases">
        <authorList>
            <person name="Kuo A."/>
            <person name="Curtis B.A."/>
            <person name="Tanifuji G."/>
            <person name="Burki F."/>
            <person name="Gruber A."/>
            <person name="Irimia M."/>
            <person name="Maruyama S."/>
            <person name="Arias M.C."/>
            <person name="Ball S.G."/>
            <person name="Gile G.H."/>
            <person name="Hirakawa Y."/>
            <person name="Hopkins J.F."/>
            <person name="Rensing S.A."/>
            <person name="Schmutz J."/>
            <person name="Symeonidi A."/>
            <person name="Elias M."/>
            <person name="Eveleigh R.J."/>
            <person name="Herman E.K."/>
            <person name="Klute M.J."/>
            <person name="Nakayama T."/>
            <person name="Obornik M."/>
            <person name="Reyes-Prieto A."/>
            <person name="Armbrust E.V."/>
            <person name="Aves S.J."/>
            <person name="Beiko R.G."/>
            <person name="Coutinho P."/>
            <person name="Dacks J.B."/>
            <person name="Durnford D.G."/>
            <person name="Fast N.M."/>
            <person name="Green B.R."/>
            <person name="Grisdale C."/>
            <person name="Hempe F."/>
            <person name="Henrissat B."/>
            <person name="Hoppner M.P."/>
            <person name="Ishida K.-I."/>
            <person name="Kim E."/>
            <person name="Koreny L."/>
            <person name="Kroth P.G."/>
            <person name="Liu Y."/>
            <person name="Malik S.-B."/>
            <person name="Maier U.G."/>
            <person name="McRose D."/>
            <person name="Mock T."/>
            <person name="Neilson J.A."/>
            <person name="Onodera N.T."/>
            <person name="Poole A.M."/>
            <person name="Pritham E.J."/>
            <person name="Richards T.A."/>
            <person name="Rocap G."/>
            <person name="Roy S.W."/>
            <person name="Sarai C."/>
            <person name="Schaack S."/>
            <person name="Shirato S."/>
            <person name="Slamovits C.H."/>
            <person name="Spencer D.F."/>
            <person name="Suzuki S."/>
            <person name="Worden A.Z."/>
            <person name="Zauner S."/>
            <person name="Barry K."/>
            <person name="Bell C."/>
            <person name="Bharti A.K."/>
            <person name="Crow J.A."/>
            <person name="Grimwood J."/>
            <person name="Kramer R."/>
            <person name="Lindquist E."/>
            <person name="Lucas S."/>
            <person name="Salamov A."/>
            <person name="McFadden G.I."/>
            <person name="Lane C.E."/>
            <person name="Keeling P.J."/>
            <person name="Gray M.W."/>
            <person name="Grigoriev I.V."/>
            <person name="Archibald J.M."/>
        </authorList>
    </citation>
    <scope>NUCLEOTIDE SEQUENCE</scope>
    <source>
        <strain evidence="4">CCMP2712</strain>
    </source>
</reference>
<name>L1JP86_GUITC</name>
<proteinExistence type="predicted"/>
<evidence type="ECO:0000313" key="2">
    <source>
        <dbReference type="EMBL" id="EKX50099.1"/>
    </source>
</evidence>
<evidence type="ECO:0000313" key="4">
    <source>
        <dbReference type="Proteomes" id="UP000011087"/>
    </source>
</evidence>
<evidence type="ECO:0000313" key="3">
    <source>
        <dbReference type="EnsemblProtists" id="EKX50099"/>
    </source>
</evidence>
<dbReference type="PaxDb" id="55529-EKX50099"/>
<dbReference type="HOGENOM" id="CLU_1819507_0_0_1"/>
<reference evidence="3" key="3">
    <citation type="submission" date="2016-03" db="UniProtKB">
        <authorList>
            <consortium name="EnsemblProtists"/>
        </authorList>
    </citation>
    <scope>IDENTIFICATION</scope>
</reference>
<dbReference type="Proteomes" id="UP000011087">
    <property type="component" value="Unassembled WGS sequence"/>
</dbReference>
<sequence length="142" mass="15695">MFTLRLEEDRKGKDSYEKEDEEGVQDASTHGSQQSMAIMCTVDNSGNPELQEMVSLESTTPTHYGWRRCVPKSCGDYPVGLNMTARPDGNYEQGQVCSPIGCTKCPEFVDDPYMKVFMPVQNSTNEVVCLPGSNSTLPDPAM</sequence>
<keyword evidence="4" id="KW-1185">Reference proteome</keyword>
<protein>
    <submittedName>
        <fullName evidence="2 3">Uncharacterized protein</fullName>
    </submittedName>
</protein>